<dbReference type="Proteomes" id="UP000054097">
    <property type="component" value="Unassembled WGS sequence"/>
</dbReference>
<name>A0A0C3AR57_SERVB</name>
<gene>
    <name evidence="3" type="ORF">M408DRAFT_28661</name>
</gene>
<accession>A0A0C3AR57</accession>
<dbReference type="AlphaFoldDB" id="A0A0C3AR57"/>
<dbReference type="PANTHER" id="PTHR38248:SF2">
    <property type="entry name" value="FUNK1 11"/>
    <property type="match status" value="1"/>
</dbReference>
<evidence type="ECO:0000256" key="1">
    <source>
        <dbReference type="SAM" id="MobiDB-lite"/>
    </source>
</evidence>
<feature type="region of interest" description="Disordered" evidence="1">
    <location>
        <begin position="1"/>
        <end position="44"/>
    </location>
</feature>
<dbReference type="InterPro" id="IPR040976">
    <property type="entry name" value="Pkinase_fungal"/>
</dbReference>
<keyword evidence="4" id="KW-1185">Reference proteome</keyword>
<organism evidence="3 4">
    <name type="scientific">Serendipita vermifera MAFF 305830</name>
    <dbReference type="NCBI Taxonomy" id="933852"/>
    <lineage>
        <taxon>Eukaryota</taxon>
        <taxon>Fungi</taxon>
        <taxon>Dikarya</taxon>
        <taxon>Basidiomycota</taxon>
        <taxon>Agaricomycotina</taxon>
        <taxon>Agaricomycetes</taxon>
        <taxon>Sebacinales</taxon>
        <taxon>Serendipitaceae</taxon>
        <taxon>Serendipita</taxon>
    </lineage>
</organism>
<proteinExistence type="predicted"/>
<feature type="compositionally biased region" description="Polar residues" evidence="1">
    <location>
        <begin position="13"/>
        <end position="41"/>
    </location>
</feature>
<evidence type="ECO:0000313" key="3">
    <source>
        <dbReference type="EMBL" id="KIM22534.1"/>
    </source>
</evidence>
<dbReference type="HOGENOM" id="CLU_742043_0_0_1"/>
<sequence>MATPTTPERPAQDSHQSQKSKTTTQAPRNLVAETQQNQDLASSREALRKDTCEADVIETKLLLETIYGKLIDVADIRAKLEETQVLSVNGWDALYDSETKSYLPSKSSKYKDAAFGGLATIFQQCIEAAGIRETGCIVQCSVHGPETKFPNNTRPDATLHLTESSFKWTRGVQIDHSAVCLYVEFKKQNNPKNFEDDASKLLWNAHHRFRSDPCCRFVCGLTIENTTARFWHFSRATVLVSKPFDIIEKPDKLIHIFVGSARAKSPAELGFDPTITCITKDPKTLERHYAIQVSDNKDKEENLLDKKNLPGVHTFITHRTISNYRAVGIRSRGTWVWEAIEENQQDTIVVIKDVWIDADREVEGAILEHVRDTLKNSPNELQFFLEPLCHGCVLIDGERDLTQPLLSSTGTTSFIYSNKPASSQDPTTG</sequence>
<dbReference type="Pfam" id="PF17667">
    <property type="entry name" value="Pkinase_fungal"/>
    <property type="match status" value="1"/>
</dbReference>
<dbReference type="EMBL" id="KN824354">
    <property type="protein sequence ID" value="KIM22534.1"/>
    <property type="molecule type" value="Genomic_DNA"/>
</dbReference>
<evidence type="ECO:0000259" key="2">
    <source>
        <dbReference type="Pfam" id="PF17667"/>
    </source>
</evidence>
<feature type="non-terminal residue" evidence="3">
    <location>
        <position position="429"/>
    </location>
</feature>
<reference evidence="4" key="2">
    <citation type="submission" date="2015-01" db="EMBL/GenBank/DDBJ databases">
        <title>Evolutionary Origins and Diversification of the Mycorrhizal Mutualists.</title>
        <authorList>
            <consortium name="DOE Joint Genome Institute"/>
            <consortium name="Mycorrhizal Genomics Consortium"/>
            <person name="Kohler A."/>
            <person name="Kuo A."/>
            <person name="Nagy L.G."/>
            <person name="Floudas D."/>
            <person name="Copeland A."/>
            <person name="Barry K.W."/>
            <person name="Cichocki N."/>
            <person name="Veneault-Fourrey C."/>
            <person name="LaButti K."/>
            <person name="Lindquist E.A."/>
            <person name="Lipzen A."/>
            <person name="Lundell T."/>
            <person name="Morin E."/>
            <person name="Murat C."/>
            <person name="Riley R."/>
            <person name="Ohm R."/>
            <person name="Sun H."/>
            <person name="Tunlid A."/>
            <person name="Henrissat B."/>
            <person name="Grigoriev I.V."/>
            <person name="Hibbett D.S."/>
            <person name="Martin F."/>
        </authorList>
    </citation>
    <scope>NUCLEOTIDE SEQUENCE [LARGE SCALE GENOMIC DNA]</scope>
    <source>
        <strain evidence="4">MAFF 305830</strain>
    </source>
</reference>
<evidence type="ECO:0000313" key="4">
    <source>
        <dbReference type="Proteomes" id="UP000054097"/>
    </source>
</evidence>
<dbReference type="PANTHER" id="PTHR38248">
    <property type="entry name" value="FUNK1 6"/>
    <property type="match status" value="1"/>
</dbReference>
<reference evidence="3 4" key="1">
    <citation type="submission" date="2014-04" db="EMBL/GenBank/DDBJ databases">
        <authorList>
            <consortium name="DOE Joint Genome Institute"/>
            <person name="Kuo A."/>
            <person name="Zuccaro A."/>
            <person name="Kohler A."/>
            <person name="Nagy L.G."/>
            <person name="Floudas D."/>
            <person name="Copeland A."/>
            <person name="Barry K.W."/>
            <person name="Cichocki N."/>
            <person name="Veneault-Fourrey C."/>
            <person name="LaButti K."/>
            <person name="Lindquist E.A."/>
            <person name="Lipzen A."/>
            <person name="Lundell T."/>
            <person name="Morin E."/>
            <person name="Murat C."/>
            <person name="Sun H."/>
            <person name="Tunlid A."/>
            <person name="Henrissat B."/>
            <person name="Grigoriev I.V."/>
            <person name="Hibbett D.S."/>
            <person name="Martin F."/>
            <person name="Nordberg H.P."/>
            <person name="Cantor M.N."/>
            <person name="Hua S.X."/>
        </authorList>
    </citation>
    <scope>NUCLEOTIDE SEQUENCE [LARGE SCALE GENOMIC DNA]</scope>
    <source>
        <strain evidence="3 4">MAFF 305830</strain>
    </source>
</reference>
<protein>
    <recommendedName>
        <fullName evidence="2">Fungal-type protein kinase domain-containing protein</fullName>
    </recommendedName>
</protein>
<dbReference type="OrthoDB" id="3260094at2759"/>
<dbReference type="STRING" id="933852.A0A0C3AR57"/>
<feature type="domain" description="Fungal-type protein kinase" evidence="2">
    <location>
        <begin position="171"/>
        <end position="372"/>
    </location>
</feature>